<keyword evidence="1" id="KW-1133">Transmembrane helix</keyword>
<sequence length="216" mass="24282">MENTFLKIVQTLSAGSYVGLNALAVLIIGLVCASWVKSGVIVLFSKIRFDRLLKRIGWDTYLTKLHSSLDIIPFIGVLVQLFIIILFLMISTEIISLRILSQYLEKIILFYPNIFISIIIFIISVYAVDFAQKIVVGTQTAEKIKYSRFLGKSIDWTIRVIATLAILYQLQIVPQLILIVFIGFVLSISLAFGISLGLSGKEPMSKLLKQIEQSIH</sequence>
<name>A0A2M7QJN7_9BACT</name>
<evidence type="ECO:0000313" key="3">
    <source>
        <dbReference type="Proteomes" id="UP000229401"/>
    </source>
</evidence>
<feature type="transmembrane region" description="Helical" evidence="1">
    <location>
        <begin position="71"/>
        <end position="90"/>
    </location>
</feature>
<evidence type="ECO:0000256" key="1">
    <source>
        <dbReference type="SAM" id="Phobius"/>
    </source>
</evidence>
<protein>
    <submittedName>
        <fullName evidence="2">Uncharacterized protein</fullName>
    </submittedName>
</protein>
<feature type="transmembrane region" description="Helical" evidence="1">
    <location>
        <begin position="149"/>
        <end position="170"/>
    </location>
</feature>
<dbReference type="InterPro" id="IPR008910">
    <property type="entry name" value="MSC_TM_helix"/>
</dbReference>
<gene>
    <name evidence="2" type="ORF">COY87_00360</name>
</gene>
<feature type="transmembrane region" description="Helical" evidence="1">
    <location>
        <begin position="110"/>
        <end position="128"/>
    </location>
</feature>
<dbReference type="Gene3D" id="1.10.287.1260">
    <property type="match status" value="1"/>
</dbReference>
<dbReference type="AlphaFoldDB" id="A0A2M7QJN7"/>
<proteinExistence type="predicted"/>
<dbReference type="Pfam" id="PF05552">
    <property type="entry name" value="MS_channel_1st_1"/>
    <property type="match status" value="1"/>
</dbReference>
<feature type="transmembrane region" description="Helical" evidence="1">
    <location>
        <begin position="20"/>
        <end position="45"/>
    </location>
</feature>
<keyword evidence="1" id="KW-0472">Membrane</keyword>
<evidence type="ECO:0000313" key="2">
    <source>
        <dbReference type="EMBL" id="PIY72547.1"/>
    </source>
</evidence>
<keyword evidence="1" id="KW-0812">Transmembrane</keyword>
<feature type="transmembrane region" description="Helical" evidence="1">
    <location>
        <begin position="176"/>
        <end position="199"/>
    </location>
</feature>
<reference evidence="3" key="1">
    <citation type="submission" date="2017-09" db="EMBL/GenBank/DDBJ databases">
        <title>Depth-based differentiation of microbial function through sediment-hosted aquifers and enrichment of novel symbionts in the deep terrestrial subsurface.</title>
        <authorList>
            <person name="Probst A.J."/>
            <person name="Ladd B."/>
            <person name="Jarett J.K."/>
            <person name="Geller-Mcgrath D.E."/>
            <person name="Sieber C.M.K."/>
            <person name="Emerson J.B."/>
            <person name="Anantharaman K."/>
            <person name="Thomas B.C."/>
            <person name="Malmstrom R."/>
            <person name="Stieglmeier M."/>
            <person name="Klingl A."/>
            <person name="Woyke T."/>
            <person name="Ryan C.M."/>
            <person name="Banfield J.F."/>
        </authorList>
    </citation>
    <scope>NUCLEOTIDE SEQUENCE [LARGE SCALE GENOMIC DNA]</scope>
</reference>
<dbReference type="Proteomes" id="UP000229401">
    <property type="component" value="Unassembled WGS sequence"/>
</dbReference>
<organism evidence="2 3">
    <name type="scientific">Candidatus Roizmanbacteria bacterium CG_4_10_14_0_8_um_filter_33_9</name>
    <dbReference type="NCBI Taxonomy" id="1974826"/>
    <lineage>
        <taxon>Bacteria</taxon>
        <taxon>Candidatus Roizmaniibacteriota</taxon>
    </lineage>
</organism>
<dbReference type="EMBL" id="PFLI01000014">
    <property type="protein sequence ID" value="PIY72547.1"/>
    <property type="molecule type" value="Genomic_DNA"/>
</dbReference>
<comment type="caution">
    <text evidence="2">The sequence shown here is derived from an EMBL/GenBank/DDBJ whole genome shotgun (WGS) entry which is preliminary data.</text>
</comment>
<accession>A0A2M7QJN7</accession>